<feature type="domain" description="Thioesterase" evidence="3">
    <location>
        <begin position="53"/>
        <end position="129"/>
    </location>
</feature>
<proteinExistence type="inferred from homology"/>
<dbReference type="EMBL" id="CADEPI010000128">
    <property type="protein sequence ID" value="CAB3376461.1"/>
    <property type="molecule type" value="Genomic_DNA"/>
</dbReference>
<gene>
    <name evidence="6" type="ORF">CLODIP_2_CD04042</name>
</gene>
<dbReference type="GO" id="GO:0016747">
    <property type="term" value="F:acyltransferase activity, transferring groups other than amino-acyl groups"/>
    <property type="evidence" value="ECO:0007669"/>
    <property type="project" value="InterPro"/>
</dbReference>
<evidence type="ECO:0000256" key="2">
    <source>
        <dbReference type="ARBA" id="ARBA00022801"/>
    </source>
</evidence>
<evidence type="ECO:0000313" key="7">
    <source>
        <dbReference type="Proteomes" id="UP000494165"/>
    </source>
</evidence>
<keyword evidence="2" id="KW-0378">Hydrolase</keyword>
<comment type="similarity">
    <text evidence="1">Belongs to the thioesterase PaaI family.</text>
</comment>
<dbReference type="AlphaFoldDB" id="A0A8S1D9F8"/>
<feature type="domain" description="DUF5645" evidence="5">
    <location>
        <begin position="164"/>
        <end position="275"/>
    </location>
</feature>
<reference evidence="6 7" key="1">
    <citation type="submission" date="2020-04" db="EMBL/GenBank/DDBJ databases">
        <authorList>
            <person name="Alioto T."/>
            <person name="Alioto T."/>
            <person name="Gomez Garrido J."/>
        </authorList>
    </citation>
    <scope>NUCLEOTIDE SEQUENCE [LARGE SCALE GENOMIC DNA]</scope>
</reference>
<evidence type="ECO:0000256" key="1">
    <source>
        <dbReference type="ARBA" id="ARBA00008324"/>
    </source>
</evidence>
<dbReference type="PANTHER" id="PTHR21660:SF1">
    <property type="entry name" value="ACYL-COENZYME A THIOESTERASE 13"/>
    <property type="match status" value="1"/>
</dbReference>
<comment type="caution">
    <text evidence="6">The sequence shown here is derived from an EMBL/GenBank/DDBJ whole genome shotgun (WGS) entry which is preliminary data.</text>
</comment>
<dbReference type="GO" id="GO:0047617">
    <property type="term" value="F:fatty acyl-CoA hydrolase activity"/>
    <property type="evidence" value="ECO:0007669"/>
    <property type="project" value="InterPro"/>
</dbReference>
<protein>
    <recommendedName>
        <fullName evidence="8">N-acetyltransferase domain-containing protein</fullName>
    </recommendedName>
</protein>
<dbReference type="PANTHER" id="PTHR21660">
    <property type="entry name" value="THIOESTERASE SUPERFAMILY MEMBER-RELATED"/>
    <property type="match status" value="1"/>
</dbReference>
<feature type="domain" description="GCN5-related N-acetyltransferase Rv2170-like" evidence="4">
    <location>
        <begin position="366"/>
        <end position="444"/>
    </location>
</feature>
<evidence type="ECO:0008006" key="8">
    <source>
        <dbReference type="Google" id="ProtNLM"/>
    </source>
</evidence>
<evidence type="ECO:0000259" key="5">
    <source>
        <dbReference type="Pfam" id="PF18713"/>
    </source>
</evidence>
<dbReference type="OrthoDB" id="46529at2759"/>
<dbReference type="SUPFAM" id="SSF55729">
    <property type="entry name" value="Acyl-CoA N-acyltransferases (Nat)"/>
    <property type="match status" value="1"/>
</dbReference>
<dbReference type="Pfam" id="PF03061">
    <property type="entry name" value="4HBT"/>
    <property type="match status" value="1"/>
</dbReference>
<dbReference type="InterPro" id="IPR029069">
    <property type="entry name" value="HotDog_dom_sf"/>
</dbReference>
<organism evidence="6 7">
    <name type="scientific">Cloeon dipterum</name>
    <dbReference type="NCBI Taxonomy" id="197152"/>
    <lineage>
        <taxon>Eukaryota</taxon>
        <taxon>Metazoa</taxon>
        <taxon>Ecdysozoa</taxon>
        <taxon>Arthropoda</taxon>
        <taxon>Hexapoda</taxon>
        <taxon>Insecta</taxon>
        <taxon>Pterygota</taxon>
        <taxon>Palaeoptera</taxon>
        <taxon>Ephemeroptera</taxon>
        <taxon>Pisciforma</taxon>
        <taxon>Baetidae</taxon>
        <taxon>Cloeon</taxon>
    </lineage>
</organism>
<dbReference type="Gene3D" id="3.10.129.10">
    <property type="entry name" value="Hotdog Thioesterase"/>
    <property type="match status" value="1"/>
</dbReference>
<dbReference type="Pfam" id="PF18713">
    <property type="entry name" value="DUF5645"/>
    <property type="match status" value="1"/>
</dbReference>
<dbReference type="Pfam" id="PF08445">
    <property type="entry name" value="FR47"/>
    <property type="match status" value="1"/>
</dbReference>
<dbReference type="InterPro" id="IPR013653">
    <property type="entry name" value="GCN5-like_dom"/>
</dbReference>
<accession>A0A8S1D9F8</accession>
<evidence type="ECO:0000259" key="4">
    <source>
        <dbReference type="Pfam" id="PF08445"/>
    </source>
</evidence>
<dbReference type="NCBIfam" id="TIGR00369">
    <property type="entry name" value="unchar_dom_1"/>
    <property type="match status" value="1"/>
</dbReference>
<evidence type="ECO:0000313" key="6">
    <source>
        <dbReference type="EMBL" id="CAB3376461.1"/>
    </source>
</evidence>
<dbReference type="Gene3D" id="3.40.630.30">
    <property type="match status" value="2"/>
</dbReference>
<dbReference type="CDD" id="cd03443">
    <property type="entry name" value="PaaI_thioesterase"/>
    <property type="match status" value="1"/>
</dbReference>
<dbReference type="InterPro" id="IPR039298">
    <property type="entry name" value="ACOT13"/>
</dbReference>
<sequence length="451" mass="49458">MASTSVKFVRDILKYLVEAKGFDRVLDKVKIVTAGQGKCVAEMVIGEEHQNKGGTLHGGLTATIVDGISTLALMTHGRGVPGVSVDTHVSYLKAAKEGEKITIDAKTNKAGSSLAFLDVQITNSAGELIATGTHTKFIVLPRPIEEIEETVEEEASMQPKKNDILRALQEDETEELLQVLASDLPSSAVIYNWIKTQLEWAKKLPEIKVSILCPEDGILDGTVVAFVDKLADGIVFGAVYSMEKEGTKLRTVLSESKLIPWDRLSYFSGVIERHIPICADAIRQVGLTPVDNLYVPCFMHYIAAEDAAKVEVPEIPPNVRVGPLDTSHVGIVCKYWPHYSPEDLNVVEKMIELNPSCGVFVKNEDGSEELATMILQAEYGGLGILQTVPEHRRKGYALIALRHHTRTLGKAGINGHCHVMVKNFNSIELLKKSGMKLVELSNWVCVKRNAN</sequence>
<dbReference type="InterPro" id="IPR041506">
    <property type="entry name" value="DUF5645"/>
</dbReference>
<keyword evidence="7" id="KW-1185">Reference proteome</keyword>
<dbReference type="InterPro" id="IPR016181">
    <property type="entry name" value="Acyl_CoA_acyltransferase"/>
</dbReference>
<dbReference type="FunFam" id="3.10.129.10:FF:000033">
    <property type="entry name" value="acyl-coenzyme A thioesterase 13"/>
    <property type="match status" value="1"/>
</dbReference>
<dbReference type="InterPro" id="IPR003736">
    <property type="entry name" value="PAAI_dom"/>
</dbReference>
<dbReference type="Proteomes" id="UP000494165">
    <property type="component" value="Unassembled WGS sequence"/>
</dbReference>
<evidence type="ECO:0000259" key="3">
    <source>
        <dbReference type="Pfam" id="PF03061"/>
    </source>
</evidence>
<dbReference type="SUPFAM" id="SSF54637">
    <property type="entry name" value="Thioesterase/thiol ester dehydrase-isomerase"/>
    <property type="match status" value="1"/>
</dbReference>
<dbReference type="InterPro" id="IPR006683">
    <property type="entry name" value="Thioestr_dom"/>
</dbReference>
<name>A0A8S1D9F8_9INSE</name>